<proteinExistence type="predicted"/>
<protein>
    <recommendedName>
        <fullName evidence="1">Chromo domain-containing protein</fullName>
    </recommendedName>
</protein>
<sequence length="108" mass="12144">LDFKKLGPFKIEAIIGPVAYRLTLPPELKRLHPVFHTALLLPFIDPKSFPGRKGPSAPRGPANSRYQEFDAADIESIIGYRQLSSQAHEMIHEYLVTWRGGSTADNSW</sequence>
<evidence type="ECO:0000313" key="3">
    <source>
        <dbReference type="Proteomes" id="UP000054564"/>
    </source>
</evidence>
<dbReference type="InterPro" id="IPR016197">
    <property type="entry name" value="Chromo-like_dom_sf"/>
</dbReference>
<accession>A0A0L0UIW9</accession>
<dbReference type="CDD" id="cd00024">
    <property type="entry name" value="CD_CSD"/>
    <property type="match status" value="1"/>
</dbReference>
<name>A0A0L0UIW9_9BASI</name>
<dbReference type="STRING" id="1165861.A0A0L0UIW9"/>
<dbReference type="Proteomes" id="UP000054564">
    <property type="component" value="Unassembled WGS sequence"/>
</dbReference>
<feature type="non-terminal residue" evidence="2">
    <location>
        <position position="108"/>
    </location>
</feature>
<dbReference type="InterPro" id="IPR056924">
    <property type="entry name" value="SH3_Tf2-1"/>
</dbReference>
<organism evidence="2 3">
    <name type="scientific">Puccinia striiformis f. sp. tritici PST-78</name>
    <dbReference type="NCBI Taxonomy" id="1165861"/>
    <lineage>
        <taxon>Eukaryota</taxon>
        <taxon>Fungi</taxon>
        <taxon>Dikarya</taxon>
        <taxon>Basidiomycota</taxon>
        <taxon>Pucciniomycotina</taxon>
        <taxon>Pucciniomycetes</taxon>
        <taxon>Pucciniales</taxon>
        <taxon>Pucciniaceae</taxon>
        <taxon>Puccinia</taxon>
    </lineage>
</organism>
<feature type="non-terminal residue" evidence="2">
    <location>
        <position position="1"/>
    </location>
</feature>
<dbReference type="InterPro" id="IPR000953">
    <property type="entry name" value="Chromo/chromo_shadow_dom"/>
</dbReference>
<gene>
    <name evidence="2" type="ORF">PSTG_19731</name>
</gene>
<dbReference type="PROSITE" id="PS50013">
    <property type="entry name" value="CHROMO_2"/>
    <property type="match status" value="1"/>
</dbReference>
<feature type="domain" description="Chromo" evidence="1">
    <location>
        <begin position="72"/>
        <end position="108"/>
    </location>
</feature>
<comment type="caution">
    <text evidence="2">The sequence shown here is derived from an EMBL/GenBank/DDBJ whole genome shotgun (WGS) entry which is preliminary data.</text>
</comment>
<evidence type="ECO:0000313" key="2">
    <source>
        <dbReference type="EMBL" id="KNE86900.1"/>
    </source>
</evidence>
<reference evidence="3" key="1">
    <citation type="submission" date="2014-03" db="EMBL/GenBank/DDBJ databases">
        <title>The Genome Sequence of Puccinia striiformis f. sp. tritici PST-78.</title>
        <authorList>
            <consortium name="The Broad Institute Genome Sequencing Platform"/>
            <person name="Cuomo C."/>
            <person name="Hulbert S."/>
            <person name="Chen X."/>
            <person name="Walker B."/>
            <person name="Young S.K."/>
            <person name="Zeng Q."/>
            <person name="Gargeya S."/>
            <person name="Fitzgerald M."/>
            <person name="Haas B."/>
            <person name="Abouelleil A."/>
            <person name="Alvarado L."/>
            <person name="Arachchi H.M."/>
            <person name="Berlin A.M."/>
            <person name="Chapman S.B."/>
            <person name="Goldberg J."/>
            <person name="Griggs A."/>
            <person name="Gujja S."/>
            <person name="Hansen M."/>
            <person name="Howarth C."/>
            <person name="Imamovic A."/>
            <person name="Larimer J."/>
            <person name="McCowan C."/>
            <person name="Montmayeur A."/>
            <person name="Murphy C."/>
            <person name="Neiman D."/>
            <person name="Pearson M."/>
            <person name="Priest M."/>
            <person name="Roberts A."/>
            <person name="Saif S."/>
            <person name="Shea T."/>
            <person name="Sisk P."/>
            <person name="Sykes S."/>
            <person name="Wortman J."/>
            <person name="Nusbaum C."/>
            <person name="Birren B."/>
        </authorList>
    </citation>
    <scope>NUCLEOTIDE SEQUENCE [LARGE SCALE GENOMIC DNA]</scope>
    <source>
        <strain evidence="3">race PST-78</strain>
    </source>
</reference>
<dbReference type="EMBL" id="AJIL01007619">
    <property type="protein sequence ID" value="KNE86900.1"/>
    <property type="molecule type" value="Genomic_DNA"/>
</dbReference>
<dbReference type="Pfam" id="PF24626">
    <property type="entry name" value="SH3_Tf2-1"/>
    <property type="match status" value="1"/>
</dbReference>
<keyword evidence="3" id="KW-1185">Reference proteome</keyword>
<dbReference type="SUPFAM" id="SSF54160">
    <property type="entry name" value="Chromo domain-like"/>
    <property type="match status" value="1"/>
</dbReference>
<evidence type="ECO:0000259" key="1">
    <source>
        <dbReference type="PROSITE" id="PS50013"/>
    </source>
</evidence>
<dbReference type="AlphaFoldDB" id="A0A0L0UIW9"/>
<dbReference type="GO" id="GO:0006338">
    <property type="term" value="P:chromatin remodeling"/>
    <property type="evidence" value="ECO:0007669"/>
    <property type="project" value="UniProtKB-ARBA"/>
</dbReference>